<organism evidence="7 8">
    <name type="scientific">Haloactinomyces albus</name>
    <dbReference type="NCBI Taxonomy" id="1352928"/>
    <lineage>
        <taxon>Bacteria</taxon>
        <taxon>Bacillati</taxon>
        <taxon>Actinomycetota</taxon>
        <taxon>Actinomycetes</taxon>
        <taxon>Actinopolysporales</taxon>
        <taxon>Actinopolysporaceae</taxon>
        <taxon>Haloactinomyces</taxon>
    </lineage>
</organism>
<accession>A0AAE3ZBH5</accession>
<feature type="transmembrane region" description="Helical" evidence="5">
    <location>
        <begin position="51"/>
        <end position="68"/>
    </location>
</feature>
<dbReference type="Pfam" id="PF04138">
    <property type="entry name" value="GtrA_DPMS_TM"/>
    <property type="match status" value="1"/>
</dbReference>
<evidence type="ECO:0000256" key="1">
    <source>
        <dbReference type="ARBA" id="ARBA00004141"/>
    </source>
</evidence>
<sequence>MQHATANAGRTASHRGRYRRLIKRFAAASAVATVSNQVVFVTAYAAGASPVLATVLAWLAGAVPNFLLNRRTWGSGGRTALRGEILRFVTISVSTALLAAFATSSVEPLALRLFSESPGARIALVSAVFVATYAVMFVVKFVLMDRIVFTAHRWRGPTR</sequence>
<dbReference type="RefSeq" id="WP_310269279.1">
    <property type="nucleotide sequence ID" value="NZ_JAVDXW010000001.1"/>
</dbReference>
<feature type="transmembrane region" description="Helical" evidence="5">
    <location>
        <begin position="80"/>
        <end position="102"/>
    </location>
</feature>
<dbReference type="Proteomes" id="UP001180845">
    <property type="component" value="Unassembled WGS sequence"/>
</dbReference>
<gene>
    <name evidence="7" type="ORF">JOF55_000650</name>
</gene>
<reference evidence="7" key="1">
    <citation type="submission" date="2023-07" db="EMBL/GenBank/DDBJ databases">
        <title>Sequencing the genomes of 1000 actinobacteria strains.</title>
        <authorList>
            <person name="Klenk H.-P."/>
        </authorList>
    </citation>
    <scope>NUCLEOTIDE SEQUENCE</scope>
    <source>
        <strain evidence="7">DSM 45977</strain>
    </source>
</reference>
<evidence type="ECO:0000313" key="7">
    <source>
        <dbReference type="EMBL" id="MDR7300469.1"/>
    </source>
</evidence>
<dbReference type="InterPro" id="IPR007267">
    <property type="entry name" value="GtrA_DPMS_TM"/>
</dbReference>
<keyword evidence="4 5" id="KW-0472">Membrane</keyword>
<evidence type="ECO:0000256" key="3">
    <source>
        <dbReference type="ARBA" id="ARBA00022989"/>
    </source>
</evidence>
<feature type="transmembrane region" description="Helical" evidence="5">
    <location>
        <begin position="25"/>
        <end position="45"/>
    </location>
</feature>
<comment type="caution">
    <text evidence="7">The sequence shown here is derived from an EMBL/GenBank/DDBJ whole genome shotgun (WGS) entry which is preliminary data.</text>
</comment>
<dbReference type="EMBL" id="JAVDXW010000001">
    <property type="protein sequence ID" value="MDR7300469.1"/>
    <property type="molecule type" value="Genomic_DNA"/>
</dbReference>
<keyword evidence="2 5" id="KW-0812">Transmembrane</keyword>
<evidence type="ECO:0000256" key="2">
    <source>
        <dbReference type="ARBA" id="ARBA00022692"/>
    </source>
</evidence>
<evidence type="ECO:0000259" key="6">
    <source>
        <dbReference type="Pfam" id="PF04138"/>
    </source>
</evidence>
<comment type="subcellular location">
    <subcellularLocation>
        <location evidence="1">Membrane</location>
        <topology evidence="1">Multi-pass membrane protein</topology>
    </subcellularLocation>
</comment>
<dbReference type="AlphaFoldDB" id="A0AAE3ZBH5"/>
<evidence type="ECO:0000313" key="8">
    <source>
        <dbReference type="Proteomes" id="UP001180845"/>
    </source>
</evidence>
<proteinExistence type="predicted"/>
<dbReference type="GO" id="GO:0000271">
    <property type="term" value="P:polysaccharide biosynthetic process"/>
    <property type="evidence" value="ECO:0007669"/>
    <property type="project" value="InterPro"/>
</dbReference>
<dbReference type="GO" id="GO:0016020">
    <property type="term" value="C:membrane"/>
    <property type="evidence" value="ECO:0007669"/>
    <property type="project" value="UniProtKB-SubCell"/>
</dbReference>
<feature type="transmembrane region" description="Helical" evidence="5">
    <location>
        <begin position="122"/>
        <end position="143"/>
    </location>
</feature>
<keyword evidence="3 5" id="KW-1133">Transmembrane helix</keyword>
<protein>
    <submittedName>
        <fullName evidence="7">Flippase GtrA</fullName>
    </submittedName>
</protein>
<feature type="domain" description="GtrA/DPMS transmembrane" evidence="6">
    <location>
        <begin position="24"/>
        <end position="149"/>
    </location>
</feature>
<evidence type="ECO:0000256" key="4">
    <source>
        <dbReference type="ARBA" id="ARBA00023136"/>
    </source>
</evidence>
<name>A0AAE3ZBH5_9ACTN</name>
<evidence type="ECO:0000256" key="5">
    <source>
        <dbReference type="SAM" id="Phobius"/>
    </source>
</evidence>
<keyword evidence="8" id="KW-1185">Reference proteome</keyword>